<comment type="caution">
    <text evidence="1">The sequence shown here is derived from an EMBL/GenBank/DDBJ whole genome shotgun (WGS) entry which is preliminary data.</text>
</comment>
<accession>A0A9N9DEJ7</accession>
<dbReference type="Proteomes" id="UP000789396">
    <property type="component" value="Unassembled WGS sequence"/>
</dbReference>
<organism evidence="1 2">
    <name type="scientific">Racocetra fulgida</name>
    <dbReference type="NCBI Taxonomy" id="60492"/>
    <lineage>
        <taxon>Eukaryota</taxon>
        <taxon>Fungi</taxon>
        <taxon>Fungi incertae sedis</taxon>
        <taxon>Mucoromycota</taxon>
        <taxon>Glomeromycotina</taxon>
        <taxon>Glomeromycetes</taxon>
        <taxon>Diversisporales</taxon>
        <taxon>Gigasporaceae</taxon>
        <taxon>Racocetra</taxon>
    </lineage>
</organism>
<dbReference type="AlphaFoldDB" id="A0A9N9DEJ7"/>
<protein>
    <submittedName>
        <fullName evidence="1">12358_t:CDS:1</fullName>
    </submittedName>
</protein>
<proteinExistence type="predicted"/>
<dbReference type="EMBL" id="CAJVPZ010012162">
    <property type="protein sequence ID" value="CAG8637194.1"/>
    <property type="molecule type" value="Genomic_DNA"/>
</dbReference>
<reference evidence="1" key="1">
    <citation type="submission" date="2021-06" db="EMBL/GenBank/DDBJ databases">
        <authorList>
            <person name="Kallberg Y."/>
            <person name="Tangrot J."/>
            <person name="Rosling A."/>
        </authorList>
    </citation>
    <scope>NUCLEOTIDE SEQUENCE</scope>
    <source>
        <strain evidence="1">IN212</strain>
    </source>
</reference>
<evidence type="ECO:0000313" key="2">
    <source>
        <dbReference type="Proteomes" id="UP000789396"/>
    </source>
</evidence>
<keyword evidence="2" id="KW-1185">Reference proteome</keyword>
<sequence>MDQDNSIFQHELEDTFDNLLESNSDSMSIIPFESSSTAYNLEYFISPFNDEYFNSSLYTSENLTLSDNSAQSALSLDNFEEITLSSDSLNYSDSSNSTSLQNTIKHKSVFVTSFNKKPKPGKSWVWKYMNKDKLVKKITCLVPVERNRKIEKCGESFALLTSTSTLGAHLRTIHRLSENGSLLPLSGISKQPISKKPIEVAQKDPTQPTLLDTIKNRHYLLKKKID</sequence>
<gene>
    <name evidence="1" type="ORF">RFULGI_LOCUS7947</name>
</gene>
<dbReference type="OrthoDB" id="2443773at2759"/>
<evidence type="ECO:0000313" key="1">
    <source>
        <dbReference type="EMBL" id="CAG8637194.1"/>
    </source>
</evidence>
<name>A0A9N9DEJ7_9GLOM</name>